<dbReference type="PANTHER" id="PTHR30363">
    <property type="entry name" value="HTH-TYPE TRANSCRIPTIONAL REGULATOR SRLR-RELATED"/>
    <property type="match status" value="1"/>
</dbReference>
<dbReference type="EMBL" id="MDEO01000018">
    <property type="protein sequence ID" value="OCX25181.1"/>
    <property type="molecule type" value="Genomic_DNA"/>
</dbReference>
<dbReference type="InterPro" id="IPR036390">
    <property type="entry name" value="WH_DNA-bd_sf"/>
</dbReference>
<comment type="caution">
    <text evidence="4">The sequence shown here is derived from an EMBL/GenBank/DDBJ whole genome shotgun (WGS) entry which is preliminary data.</text>
</comment>
<evidence type="ECO:0000256" key="1">
    <source>
        <dbReference type="ARBA" id="ARBA00023015"/>
    </source>
</evidence>
<dbReference type="InterPro" id="IPR014036">
    <property type="entry name" value="DeoR-like_C"/>
</dbReference>
<evidence type="ECO:0000313" key="4">
    <source>
        <dbReference type="EMBL" id="OCX25181.1"/>
    </source>
</evidence>
<accession>A0A1C2EEA1</accession>
<keyword evidence="1" id="KW-0805">Transcription regulation</keyword>
<evidence type="ECO:0000313" key="5">
    <source>
        <dbReference type="Proteomes" id="UP000094412"/>
    </source>
</evidence>
<dbReference type="SMART" id="SM01134">
    <property type="entry name" value="DeoRC"/>
    <property type="match status" value="1"/>
</dbReference>
<organism evidence="4 5">
    <name type="scientific">Mesorhizobium hungaricum</name>
    <dbReference type="NCBI Taxonomy" id="1566387"/>
    <lineage>
        <taxon>Bacteria</taxon>
        <taxon>Pseudomonadati</taxon>
        <taxon>Pseudomonadota</taxon>
        <taxon>Alphaproteobacteria</taxon>
        <taxon>Hyphomicrobiales</taxon>
        <taxon>Phyllobacteriaceae</taxon>
        <taxon>Mesorhizobium</taxon>
    </lineage>
</organism>
<feature type="domain" description="HTH deoR-type" evidence="3">
    <location>
        <begin position="8"/>
        <end position="63"/>
    </location>
</feature>
<dbReference type="Pfam" id="PF00455">
    <property type="entry name" value="DeoRC"/>
    <property type="match status" value="1"/>
</dbReference>
<dbReference type="Pfam" id="PF08220">
    <property type="entry name" value="HTH_DeoR"/>
    <property type="match status" value="1"/>
</dbReference>
<dbReference type="GO" id="GO:0003700">
    <property type="term" value="F:DNA-binding transcription factor activity"/>
    <property type="evidence" value="ECO:0007669"/>
    <property type="project" value="InterPro"/>
</dbReference>
<dbReference type="AlphaFoldDB" id="A0A1C2EEA1"/>
<dbReference type="Proteomes" id="UP000094412">
    <property type="component" value="Unassembled WGS sequence"/>
</dbReference>
<dbReference type="InterPro" id="IPR037171">
    <property type="entry name" value="NagB/RpiA_transferase-like"/>
</dbReference>
<sequence length="257" mass="27464">MTFSRFSPEQRRTMIMDVAREKGRILVEDLVQQLSASSETIRRDLNQLAASGALRKFHGGACLPSLVDENPFSIRMSEQTAGKRAIARAAAKLFGNGETMFIDTGTTTLFLAEELSHLSNLSVVTNSSAIAATLSGHTNSVFLLGGLYQADAGETTGEATIEQISNFRAAHAVLTIGAIHARNGVMDFSLGEAQVARAMIEQADRLTIIGDHSKVGRGAFAKVCQLDVIDRFVTDVRPPAETMDALLAAGVEVIVAT</sequence>
<dbReference type="Gene3D" id="3.40.50.1360">
    <property type="match status" value="1"/>
</dbReference>
<dbReference type="SUPFAM" id="SSF100950">
    <property type="entry name" value="NagB/RpiA/CoA transferase-like"/>
    <property type="match status" value="1"/>
</dbReference>
<dbReference type="PROSITE" id="PS51000">
    <property type="entry name" value="HTH_DEOR_2"/>
    <property type="match status" value="1"/>
</dbReference>
<dbReference type="PANTHER" id="PTHR30363:SF44">
    <property type="entry name" value="AGA OPERON TRANSCRIPTIONAL REPRESSOR-RELATED"/>
    <property type="match status" value="1"/>
</dbReference>
<gene>
    <name evidence="4" type="ORF">QV13_00985</name>
</gene>
<dbReference type="RefSeq" id="WP_024926997.1">
    <property type="nucleotide sequence ID" value="NZ_MDEO01000018.1"/>
</dbReference>
<dbReference type="PRINTS" id="PR00037">
    <property type="entry name" value="HTHLACR"/>
</dbReference>
<evidence type="ECO:0000256" key="2">
    <source>
        <dbReference type="ARBA" id="ARBA00023163"/>
    </source>
</evidence>
<dbReference type="STRING" id="1566387.QV13_00985"/>
<protein>
    <submittedName>
        <fullName evidence="4">DeoR family transcriptional regulator</fullName>
    </submittedName>
</protein>
<reference evidence="4 5" key="1">
    <citation type="submission" date="2016-08" db="EMBL/GenBank/DDBJ databases">
        <title>Whole genome sequence of Mesorhizobium sp. strain UASWS1009 isolated from industrial sewage.</title>
        <authorList>
            <person name="Crovadore J."/>
            <person name="Calmin G."/>
            <person name="Chablais R."/>
            <person name="Cochard B."/>
            <person name="Lefort F."/>
        </authorList>
    </citation>
    <scope>NUCLEOTIDE SEQUENCE [LARGE SCALE GENOMIC DNA]</scope>
    <source>
        <strain evidence="4 5">UASWS1009</strain>
    </source>
</reference>
<dbReference type="OrthoDB" id="7688673at2"/>
<keyword evidence="2" id="KW-0804">Transcription</keyword>
<keyword evidence="5" id="KW-1185">Reference proteome</keyword>
<dbReference type="InterPro" id="IPR001034">
    <property type="entry name" value="DeoR_HTH"/>
</dbReference>
<proteinExistence type="predicted"/>
<dbReference type="SMART" id="SM00420">
    <property type="entry name" value="HTH_DEOR"/>
    <property type="match status" value="1"/>
</dbReference>
<dbReference type="InterPro" id="IPR050313">
    <property type="entry name" value="Carb_Metab_HTH_regulators"/>
</dbReference>
<evidence type="ECO:0000259" key="3">
    <source>
        <dbReference type="PROSITE" id="PS51000"/>
    </source>
</evidence>
<name>A0A1C2EEA1_9HYPH</name>
<dbReference type="SUPFAM" id="SSF46785">
    <property type="entry name" value="Winged helix' DNA-binding domain"/>
    <property type="match status" value="1"/>
</dbReference>